<keyword evidence="2 6" id="KW-0547">Nucleotide-binding</keyword>
<dbReference type="PANTHER" id="PTHR31715">
    <property type="entry name" value="UREASE ACCESSORY PROTEIN G"/>
    <property type="match status" value="1"/>
</dbReference>
<dbReference type="Pfam" id="PF02492">
    <property type="entry name" value="cobW"/>
    <property type="match status" value="1"/>
</dbReference>
<evidence type="ECO:0000313" key="9">
    <source>
        <dbReference type="EMBL" id="MCP2259553.1"/>
    </source>
</evidence>
<comment type="function">
    <text evidence="6">Facilitates the functional incorporation of the urease nickel metallocenter. This process requires GTP hydrolysis, probably effectuated by UreG.</text>
</comment>
<comment type="similarity">
    <text evidence="1 6">Belongs to the SIMIBI class G3E GTPase family. UreG subfamily.</text>
</comment>
<evidence type="ECO:0000256" key="1">
    <source>
        <dbReference type="ARBA" id="ARBA00005732"/>
    </source>
</evidence>
<dbReference type="HAMAP" id="MF_01389">
    <property type="entry name" value="UreG"/>
    <property type="match status" value="1"/>
</dbReference>
<dbReference type="Gene3D" id="3.40.50.300">
    <property type="entry name" value="P-loop containing nucleotide triphosphate hydrolases"/>
    <property type="match status" value="1"/>
</dbReference>
<evidence type="ECO:0000256" key="3">
    <source>
        <dbReference type="ARBA" id="ARBA00022988"/>
    </source>
</evidence>
<organism evidence="9 10">
    <name type="scientific">Streptoalloteichus tenebrarius (strain ATCC 17920 / DSM 40477 / JCM 4838 / CBS 697.72 / NBRC 16177 / NCIMB 11028 / NRRL B-12390 / A12253. 1 / ISP 5477)</name>
    <name type="common">Streptomyces tenebrarius</name>
    <dbReference type="NCBI Taxonomy" id="1933"/>
    <lineage>
        <taxon>Bacteria</taxon>
        <taxon>Bacillati</taxon>
        <taxon>Actinomycetota</taxon>
        <taxon>Actinomycetes</taxon>
        <taxon>Pseudonocardiales</taxon>
        <taxon>Pseudonocardiaceae</taxon>
        <taxon>Streptoalloteichus</taxon>
    </lineage>
</organism>
<evidence type="ECO:0000313" key="10">
    <source>
        <dbReference type="Proteomes" id="UP001205311"/>
    </source>
</evidence>
<evidence type="ECO:0000256" key="5">
    <source>
        <dbReference type="ARBA" id="ARBA00023186"/>
    </source>
</evidence>
<dbReference type="RefSeq" id="WP_253670439.1">
    <property type="nucleotide sequence ID" value="NZ_JAMTCP010000017.1"/>
</dbReference>
<reference evidence="9 10" key="1">
    <citation type="submission" date="2022-06" db="EMBL/GenBank/DDBJ databases">
        <title>Genomic Encyclopedia of Archaeal and Bacterial Type Strains, Phase II (KMG-II): from individual species to whole genera.</title>
        <authorList>
            <person name="Goeker M."/>
        </authorList>
    </citation>
    <scope>NUCLEOTIDE SEQUENCE [LARGE SCALE GENOMIC DNA]</scope>
    <source>
        <strain evidence="9 10">DSM 40477</strain>
    </source>
</reference>
<dbReference type="InterPro" id="IPR003495">
    <property type="entry name" value="CobW/HypB/UreG_nucleotide-bd"/>
</dbReference>
<comment type="subunit">
    <text evidence="6">Homodimer. UreD, UreF and UreG form a complex that acts as a GTP-hydrolysis-dependent molecular chaperone, activating the urease apoprotein by helping to assemble the nickel containing metallocenter of UreC. The UreE protein probably delivers the nickel.</text>
</comment>
<dbReference type="PANTHER" id="PTHR31715:SF0">
    <property type="entry name" value="UREASE ACCESSORY PROTEIN G"/>
    <property type="match status" value="1"/>
</dbReference>
<evidence type="ECO:0000256" key="2">
    <source>
        <dbReference type="ARBA" id="ARBA00022741"/>
    </source>
</evidence>
<dbReference type="InterPro" id="IPR027417">
    <property type="entry name" value="P-loop_NTPase"/>
</dbReference>
<evidence type="ECO:0000256" key="6">
    <source>
        <dbReference type="HAMAP-Rule" id="MF_01389"/>
    </source>
</evidence>
<feature type="region of interest" description="Disordered" evidence="7">
    <location>
        <begin position="1"/>
        <end position="42"/>
    </location>
</feature>
<gene>
    <name evidence="6" type="primary">ureG</name>
    <name evidence="9" type="ORF">LX15_003258</name>
</gene>
<dbReference type="InterPro" id="IPR004400">
    <property type="entry name" value="UreG"/>
</dbReference>
<keyword evidence="10" id="KW-1185">Reference proteome</keyword>
<protein>
    <recommendedName>
        <fullName evidence="6">Urease accessory protein UreG</fullName>
    </recommendedName>
</protein>
<dbReference type="EMBL" id="JAMTCP010000017">
    <property type="protein sequence ID" value="MCP2259553.1"/>
    <property type="molecule type" value="Genomic_DNA"/>
</dbReference>
<comment type="caution">
    <text evidence="6">Lacks conserved residue(s) required for the propagation of feature annotation.</text>
</comment>
<dbReference type="Proteomes" id="UP001205311">
    <property type="component" value="Unassembled WGS sequence"/>
</dbReference>
<keyword evidence="4 6" id="KW-0342">GTP-binding</keyword>
<proteinExistence type="inferred from homology"/>
<feature type="domain" description="CobW/HypB/UreG nucleotide-binding" evidence="8">
    <location>
        <begin position="48"/>
        <end position="214"/>
    </location>
</feature>
<evidence type="ECO:0000256" key="4">
    <source>
        <dbReference type="ARBA" id="ARBA00023134"/>
    </source>
</evidence>
<comment type="caution">
    <text evidence="9">The sequence shown here is derived from an EMBL/GenBank/DDBJ whole genome shotgun (WGS) entry which is preliminary data.</text>
</comment>
<keyword evidence="3 6" id="KW-0996">Nickel insertion</keyword>
<feature type="compositionally biased region" description="Basic and acidic residues" evidence="7">
    <location>
        <begin position="1"/>
        <end position="16"/>
    </location>
</feature>
<comment type="subcellular location">
    <subcellularLocation>
        <location evidence="6">Cytoplasm</location>
    </subcellularLocation>
</comment>
<accession>A0ABT1HVM1</accession>
<keyword evidence="5 6" id="KW-0143">Chaperone</keyword>
<evidence type="ECO:0000256" key="7">
    <source>
        <dbReference type="SAM" id="MobiDB-lite"/>
    </source>
</evidence>
<name>A0ABT1HVM1_STRSD</name>
<evidence type="ECO:0000259" key="8">
    <source>
        <dbReference type="Pfam" id="PF02492"/>
    </source>
</evidence>
<keyword evidence="6" id="KW-0963">Cytoplasm</keyword>
<dbReference type="SUPFAM" id="SSF52540">
    <property type="entry name" value="P-loop containing nucleoside triphosphate hydrolases"/>
    <property type="match status" value="1"/>
</dbReference>
<sequence length="252" mass="26482">MPVDHTHDHGPDERGHGHGHTHPINFDPSALEPDPHPAAPGGARALRIGIGGPVGCGKTALVAALCRALGGDLELAVVTNDIYTTEDAEFLRRAGVLAPERIEAVQTGCCPHTAIRDDITANLDAVDVLEQRFPGLDLVIIESGGDNLTATFSKGLVDHQIFVVDVSGGDKVPRKGGPGVTTADLLVINKTDLAEQVGADLDVMVGDAHRMRAGRLPVVTQSLVRTPDAPDVAAWVRERLAEYAAKPVAAPR</sequence>
<dbReference type="NCBIfam" id="TIGR00101">
    <property type="entry name" value="ureG"/>
    <property type="match status" value="1"/>
</dbReference>